<organism evidence="1 2">
    <name type="scientific">Marinomonas vulgaris</name>
    <dbReference type="NCBI Taxonomy" id="2823372"/>
    <lineage>
        <taxon>Bacteria</taxon>
        <taxon>Pseudomonadati</taxon>
        <taxon>Pseudomonadota</taxon>
        <taxon>Gammaproteobacteria</taxon>
        <taxon>Oceanospirillales</taxon>
        <taxon>Oceanospirillaceae</taxon>
        <taxon>Marinomonas</taxon>
    </lineage>
</organism>
<evidence type="ECO:0000313" key="2">
    <source>
        <dbReference type="Proteomes" id="UP000679722"/>
    </source>
</evidence>
<proteinExistence type="predicted"/>
<dbReference type="InterPro" id="IPR010148">
    <property type="entry name" value="CRISPR-assoc_prot_CT1975"/>
</dbReference>
<dbReference type="EMBL" id="JAGSSV010000001">
    <property type="protein sequence ID" value="MBR7887431.1"/>
    <property type="molecule type" value="Genomic_DNA"/>
</dbReference>
<dbReference type="Proteomes" id="UP000679722">
    <property type="component" value="Unassembled WGS sequence"/>
</dbReference>
<comment type="caution">
    <text evidence="1">The sequence shown here is derived from an EMBL/GenBank/DDBJ whole genome shotgun (WGS) entry which is preliminary data.</text>
</comment>
<dbReference type="NCBIfam" id="TIGR01869">
    <property type="entry name" value="casC_Cse4"/>
    <property type="match status" value="1"/>
</dbReference>
<evidence type="ECO:0000313" key="1">
    <source>
        <dbReference type="EMBL" id="MBR7887431.1"/>
    </source>
</evidence>
<keyword evidence="2" id="KW-1185">Reference proteome</keyword>
<protein>
    <submittedName>
        <fullName evidence="1">Type I-E CRISPR-associated protein Cas7/Cse4/CasC</fullName>
    </submittedName>
</protein>
<name>A0ABS5H6U3_9GAMM</name>
<gene>
    <name evidence="1" type="primary">cas7e</name>
    <name evidence="1" type="ORF">J9B83_00645</name>
</gene>
<reference evidence="2" key="1">
    <citation type="submission" date="2023-07" db="EMBL/GenBank/DDBJ databases">
        <title>Marinomonas vulgaris A79, complete genome.</title>
        <authorList>
            <person name="Ying J.-J."/>
        </authorList>
    </citation>
    <scope>NUCLEOTIDE SEQUENCE [LARGE SCALE GENOMIC DNA]</scope>
    <source>
        <strain evidence="2">A79</strain>
    </source>
</reference>
<accession>A0ABS5H6U3</accession>
<sequence>MSRFIQLHLLVSYPPSNLNRDDTGRPKTAIVGDANRLRISSQSLKRAWRTSDEFISALPGTKDEMLGKRTKQIGAEWIYKGLIDGGVDEESARKWSRDIIRAYGAPEGDKDDGSDKALNSGQLVHVSPAEINKLIAFIKDLSAWIKNGTANDVVDAVADLIKKRDKASDKKKGNSTLSKALADILLVKDSTATDIALFGRMLASVPSYGFEAAVQVAHAITIHKVAVEDDYFTAVDDLNNGDEDSGSAHIGEAGFGAGVFYLYVCINRELLQSNLGDDAELTKQSLHALVNAATKVSPTGKQNSFASRAYAAYVLAEKGDQQPRSLAQAFLKPVTGADMLERAVKELTKRVTNFDTVYGKCAEARESFNVETGEGSLEKLITFIGE</sequence>
<dbReference type="Pfam" id="PF09344">
    <property type="entry name" value="Cas_CT1975"/>
    <property type="match status" value="1"/>
</dbReference>
<dbReference type="RefSeq" id="WP_211534741.1">
    <property type="nucleotide sequence ID" value="NZ_JAGSSV010000001.1"/>
</dbReference>